<evidence type="ECO:0000313" key="1">
    <source>
        <dbReference type="EMBL" id="CAE8626576.1"/>
    </source>
</evidence>
<reference evidence="1" key="1">
    <citation type="submission" date="2021-02" db="EMBL/GenBank/DDBJ databases">
        <authorList>
            <person name="Dougan E. K."/>
            <person name="Rhodes N."/>
            <person name="Thang M."/>
            <person name="Chan C."/>
        </authorList>
    </citation>
    <scope>NUCLEOTIDE SEQUENCE</scope>
</reference>
<name>A0A813GK85_POLGL</name>
<comment type="caution">
    <text evidence="1">The sequence shown here is derived from an EMBL/GenBank/DDBJ whole genome shotgun (WGS) entry which is preliminary data.</text>
</comment>
<gene>
    <name evidence="1" type="ORF">PGLA2088_LOCUS487</name>
</gene>
<proteinExistence type="predicted"/>
<accession>A0A813GK85</accession>
<evidence type="ECO:0000313" key="2">
    <source>
        <dbReference type="Proteomes" id="UP000626109"/>
    </source>
</evidence>
<organism evidence="1 2">
    <name type="scientific">Polarella glacialis</name>
    <name type="common">Dinoflagellate</name>
    <dbReference type="NCBI Taxonomy" id="89957"/>
    <lineage>
        <taxon>Eukaryota</taxon>
        <taxon>Sar</taxon>
        <taxon>Alveolata</taxon>
        <taxon>Dinophyceae</taxon>
        <taxon>Suessiales</taxon>
        <taxon>Suessiaceae</taxon>
        <taxon>Polarella</taxon>
    </lineage>
</organism>
<sequence>MFPGWYRKRLTFLSWVGKELKLSPVWVAYVLPFLSVENWACTTVAVARFPTPSADLRSQTWYHSKTHNKWLQCAVTQRCPNSGNIMINLKPGEWISPEEQRRCISSKGPVGLSRTGG</sequence>
<dbReference type="AlphaFoldDB" id="A0A813GK85"/>
<dbReference type="Proteomes" id="UP000626109">
    <property type="component" value="Unassembled WGS sequence"/>
</dbReference>
<dbReference type="EMBL" id="CAJNNW010000327">
    <property type="protein sequence ID" value="CAE8626576.1"/>
    <property type="molecule type" value="Genomic_DNA"/>
</dbReference>
<protein>
    <submittedName>
        <fullName evidence="1">Uncharacterized protein</fullName>
    </submittedName>
</protein>